<reference evidence="2 3" key="1">
    <citation type="submission" date="2010-12" db="EMBL/GenBank/DDBJ databases">
        <title>The Genome Sequence of Coprobacillus sp. strain 29_1.</title>
        <authorList>
            <consortium name="The Broad Institute Genome Sequencing Platform"/>
            <person name="Earl A."/>
            <person name="Ward D."/>
            <person name="Feldgarden M."/>
            <person name="Gevers D."/>
            <person name="Daigneault M."/>
            <person name="Sibley C.D."/>
            <person name="White A."/>
            <person name="Strauss J."/>
            <person name="Allen-Vercoe E."/>
            <person name="Young S.K."/>
            <person name="Zeng Q."/>
            <person name="Gargeya S."/>
            <person name="Fitzgerald M."/>
            <person name="Haas B."/>
            <person name="Abouelleil A."/>
            <person name="Alvarado L."/>
            <person name="Arachchi H.M."/>
            <person name="Berlin A."/>
            <person name="Brown A."/>
            <person name="Chapman S.B."/>
            <person name="Chen Z."/>
            <person name="Dunbar C."/>
            <person name="Freedman E."/>
            <person name="Gearin G."/>
            <person name="Gellesch M."/>
            <person name="Goldberg J."/>
            <person name="Griggs A."/>
            <person name="Gujja S."/>
            <person name="Heilman E."/>
            <person name="Heiman D."/>
            <person name="Howarth C."/>
            <person name="Larson L."/>
            <person name="Lui A."/>
            <person name="MacDonald P.J.P."/>
            <person name="Mehta T."/>
            <person name="Montmayeur A."/>
            <person name="Murphy C."/>
            <person name="Neiman D."/>
            <person name="Pearson M."/>
            <person name="Priest M."/>
            <person name="Roberts A."/>
            <person name="Saif S."/>
            <person name="Shea T."/>
            <person name="Shenoy N."/>
            <person name="Sisk P."/>
            <person name="Stolte C."/>
            <person name="Sykes S."/>
            <person name="White J."/>
            <person name="Yandava C."/>
            <person name="Nusbaum C."/>
            <person name="Birren B."/>
        </authorList>
    </citation>
    <scope>NUCLEOTIDE SEQUENCE [LARGE SCALE GENOMIC DNA]</scope>
    <source>
        <strain evidence="2 3">29_1</strain>
    </source>
</reference>
<sequence>MSFKRSIERNHKTQITHKQFEQETRSQSDFNLTWIPFHYKSFVMIAIIFAFSQFLCNPFLTQYCGQAAALVISHGVISSVLVAVVFWAIEAKRASLKSLFVRYCFCALIFGGFSLAIAMILKL</sequence>
<proteinExistence type="predicted"/>
<dbReference type="STRING" id="100884.GCA_000269565_00486"/>
<dbReference type="RefSeq" id="WP_008789910.1">
    <property type="nucleotide sequence ID" value="NZ_AKCB01000001.1"/>
</dbReference>
<gene>
    <name evidence="2" type="ORF">HMPREF9488_02823</name>
</gene>
<keyword evidence="1" id="KW-1133">Transmembrane helix</keyword>
<comment type="caution">
    <text evidence="2">The sequence shown here is derived from an EMBL/GenBank/DDBJ whole genome shotgun (WGS) entry which is preliminary data.</text>
</comment>
<dbReference type="eggNOG" id="ENOG5033H3Q">
    <property type="taxonomic scope" value="Bacteria"/>
</dbReference>
<dbReference type="AlphaFoldDB" id="E7GDI0"/>
<feature type="transmembrane region" description="Helical" evidence="1">
    <location>
        <begin position="67"/>
        <end position="88"/>
    </location>
</feature>
<keyword evidence="3" id="KW-1185">Reference proteome</keyword>
<evidence type="ECO:0000256" key="1">
    <source>
        <dbReference type="SAM" id="Phobius"/>
    </source>
</evidence>
<keyword evidence="1" id="KW-0812">Transmembrane</keyword>
<dbReference type="GeneID" id="78228394"/>
<feature type="transmembrane region" description="Helical" evidence="1">
    <location>
        <begin position="100"/>
        <end position="121"/>
    </location>
</feature>
<dbReference type="OrthoDB" id="1655088at2"/>
<evidence type="ECO:0000313" key="3">
    <source>
        <dbReference type="Proteomes" id="UP000003157"/>
    </source>
</evidence>
<name>E7GDI0_9FIRM</name>
<dbReference type="Proteomes" id="UP000003157">
    <property type="component" value="Unassembled WGS sequence"/>
</dbReference>
<accession>E7GDI0</accession>
<dbReference type="EMBL" id="ADKX01000041">
    <property type="protein sequence ID" value="EFW04031.1"/>
    <property type="molecule type" value="Genomic_DNA"/>
</dbReference>
<keyword evidence="1" id="KW-0472">Membrane</keyword>
<organism evidence="2 3">
    <name type="scientific">Coprobacillus cateniformis</name>
    <dbReference type="NCBI Taxonomy" id="100884"/>
    <lineage>
        <taxon>Bacteria</taxon>
        <taxon>Bacillati</taxon>
        <taxon>Bacillota</taxon>
        <taxon>Erysipelotrichia</taxon>
        <taxon>Erysipelotrichales</taxon>
        <taxon>Coprobacillaceae</taxon>
        <taxon>Coprobacillus</taxon>
    </lineage>
</organism>
<dbReference type="HOGENOM" id="CLU_1966832_0_0_9"/>
<evidence type="ECO:0000313" key="2">
    <source>
        <dbReference type="EMBL" id="EFW04031.1"/>
    </source>
</evidence>
<protein>
    <submittedName>
        <fullName evidence="2">Uncharacterized protein</fullName>
    </submittedName>
</protein>